<gene>
    <name evidence="1" type="ORF">AAC431_00530</name>
</gene>
<keyword evidence="2" id="KW-1185">Reference proteome</keyword>
<evidence type="ECO:0000313" key="2">
    <source>
        <dbReference type="Proteomes" id="UP001385848"/>
    </source>
</evidence>
<sequence length="134" mass="15830">MMQNRSDYKHKYIRATLTSQTIDRWNQVESELKKKYPNKKFTPQKIISFLLNEHFDKAKSQNKIISAINQLKFTEEVNLELLGEMYARSIRDVNKEPILSLKLGSDYLLVDEAKKKVKERVANGRQNKFSHKSR</sequence>
<accession>A0ABU9FFQ8</accession>
<comment type="caution">
    <text evidence="1">The sequence shown here is derived from an EMBL/GenBank/DDBJ whole genome shotgun (WGS) entry which is preliminary data.</text>
</comment>
<proteinExistence type="predicted"/>
<dbReference type="RefSeq" id="WP_034535583.1">
    <property type="nucleotide sequence ID" value="NZ_CATOVC010000001.1"/>
</dbReference>
<dbReference type="Proteomes" id="UP001385848">
    <property type="component" value="Unassembled WGS sequence"/>
</dbReference>
<evidence type="ECO:0000313" key="1">
    <source>
        <dbReference type="EMBL" id="MEL0564411.1"/>
    </source>
</evidence>
<dbReference type="EMBL" id="JBBVUL010000001">
    <property type="protein sequence ID" value="MEL0564411.1"/>
    <property type="molecule type" value="Genomic_DNA"/>
</dbReference>
<organism evidence="1 2">
    <name type="scientific">Lactobacillus jensenii</name>
    <dbReference type="NCBI Taxonomy" id="109790"/>
    <lineage>
        <taxon>Bacteria</taxon>
        <taxon>Bacillati</taxon>
        <taxon>Bacillota</taxon>
        <taxon>Bacilli</taxon>
        <taxon>Lactobacillales</taxon>
        <taxon>Lactobacillaceae</taxon>
        <taxon>Lactobacillus</taxon>
    </lineage>
</organism>
<reference evidence="1 2" key="1">
    <citation type="submission" date="2024-04" db="EMBL/GenBank/DDBJ databases">
        <title>Three lactobacilli isolated from voided urine samples from females with type 2 diabetes.</title>
        <authorList>
            <person name="Kula A."/>
            <person name="Stegman N."/>
            <person name="Putonti C."/>
        </authorList>
    </citation>
    <scope>NUCLEOTIDE SEQUENCE [LARGE SCALE GENOMIC DNA]</scope>
    <source>
        <strain evidence="1 2">1855</strain>
    </source>
</reference>
<name>A0ABU9FFQ8_LACJE</name>
<protein>
    <submittedName>
        <fullName evidence="1">Uncharacterized protein</fullName>
    </submittedName>
</protein>